<gene>
    <name evidence="2" type="ORF">PN838_23140</name>
</gene>
<evidence type="ECO:0000313" key="3">
    <source>
        <dbReference type="Proteomes" id="UP001528411"/>
    </source>
</evidence>
<feature type="chain" id="PRO_5045447592" evidence="1">
    <location>
        <begin position="22"/>
        <end position="54"/>
    </location>
</feature>
<comment type="caution">
    <text evidence="2">The sequence shown here is derived from an EMBL/GenBank/DDBJ whole genome shotgun (WGS) entry which is preliminary data.</text>
</comment>
<reference evidence="2 3" key="1">
    <citation type="submission" date="2023-01" db="EMBL/GenBank/DDBJ databases">
        <title>Psychrosphaera sp. nov., isolated from marine algae.</title>
        <authorList>
            <person name="Bayburt H."/>
            <person name="Choi B.J."/>
            <person name="Kim J.M."/>
            <person name="Choi D.G."/>
            <person name="Jeon C.O."/>
        </authorList>
    </citation>
    <scope>NUCLEOTIDE SEQUENCE [LARGE SCALE GENOMIC DNA]</scope>
    <source>
        <strain evidence="2 3">G1-22</strain>
    </source>
</reference>
<keyword evidence="3" id="KW-1185">Reference proteome</keyword>
<name>A0ABT5FIS0_9GAMM</name>
<proteinExistence type="predicted"/>
<feature type="signal peptide" evidence="1">
    <location>
        <begin position="1"/>
        <end position="21"/>
    </location>
</feature>
<organism evidence="2 3">
    <name type="scientific">Psychrosphaera algicola</name>
    <dbReference type="NCBI Taxonomy" id="3023714"/>
    <lineage>
        <taxon>Bacteria</taxon>
        <taxon>Pseudomonadati</taxon>
        <taxon>Pseudomonadota</taxon>
        <taxon>Gammaproteobacteria</taxon>
        <taxon>Alteromonadales</taxon>
        <taxon>Pseudoalteromonadaceae</taxon>
        <taxon>Psychrosphaera</taxon>
    </lineage>
</organism>
<dbReference type="EMBL" id="JAQOMS010000002">
    <property type="protein sequence ID" value="MDC2891105.1"/>
    <property type="molecule type" value="Genomic_DNA"/>
</dbReference>
<protein>
    <submittedName>
        <fullName evidence="2">Uncharacterized protein</fullName>
    </submittedName>
</protein>
<sequence length="54" mass="6208">MIRMISVLFCCFMSWQTIAQATVVADEISPSIDPALAALIQQFPKQNYEKCRNW</sequence>
<evidence type="ECO:0000256" key="1">
    <source>
        <dbReference type="SAM" id="SignalP"/>
    </source>
</evidence>
<accession>A0ABT5FIS0</accession>
<keyword evidence="1" id="KW-0732">Signal</keyword>
<dbReference type="RefSeq" id="WP_272182144.1">
    <property type="nucleotide sequence ID" value="NZ_JAQOMS010000002.1"/>
</dbReference>
<dbReference type="Proteomes" id="UP001528411">
    <property type="component" value="Unassembled WGS sequence"/>
</dbReference>
<evidence type="ECO:0000313" key="2">
    <source>
        <dbReference type="EMBL" id="MDC2891105.1"/>
    </source>
</evidence>